<name>A0ABT1D1G9_9PROT</name>
<evidence type="ECO:0000313" key="3">
    <source>
        <dbReference type="Proteomes" id="UP001523392"/>
    </source>
</evidence>
<evidence type="ECO:0000256" key="1">
    <source>
        <dbReference type="SAM" id="MobiDB-lite"/>
    </source>
</evidence>
<sequence>MLGSSAGGCGRQAARRSGESTPGLGHIRLLMSLPSLAPVADDMAGFIRQHAGEAQRLAAR</sequence>
<dbReference type="EMBL" id="JAFIRR010000030">
    <property type="protein sequence ID" value="MCO6415729.1"/>
    <property type="molecule type" value="Genomic_DNA"/>
</dbReference>
<keyword evidence="3" id="KW-1185">Reference proteome</keyword>
<gene>
    <name evidence="2" type="ORF">JYK14_05990</name>
</gene>
<reference evidence="2 3" key="1">
    <citation type="submission" date="2021-12" db="EMBL/GenBank/DDBJ databases">
        <title>Siccirubricoccus leaddurans sp. nov., a high concentration Zn2+ tolerance bacterium.</title>
        <authorList>
            <person name="Cao Y."/>
        </authorList>
    </citation>
    <scope>NUCLEOTIDE SEQUENCE [LARGE SCALE GENOMIC DNA]</scope>
    <source>
        <strain evidence="2 3">KC 17139</strain>
    </source>
</reference>
<dbReference type="RefSeq" id="WP_252952325.1">
    <property type="nucleotide sequence ID" value="NZ_JAFIRR010000030.1"/>
</dbReference>
<evidence type="ECO:0000313" key="2">
    <source>
        <dbReference type="EMBL" id="MCO6415729.1"/>
    </source>
</evidence>
<feature type="region of interest" description="Disordered" evidence="1">
    <location>
        <begin position="1"/>
        <end position="24"/>
    </location>
</feature>
<organism evidence="2 3">
    <name type="scientific">Siccirubricoccus soli</name>
    <dbReference type="NCBI Taxonomy" id="2899147"/>
    <lineage>
        <taxon>Bacteria</taxon>
        <taxon>Pseudomonadati</taxon>
        <taxon>Pseudomonadota</taxon>
        <taxon>Alphaproteobacteria</taxon>
        <taxon>Acetobacterales</taxon>
        <taxon>Roseomonadaceae</taxon>
        <taxon>Siccirubricoccus</taxon>
    </lineage>
</organism>
<accession>A0ABT1D1G9</accession>
<protein>
    <submittedName>
        <fullName evidence="2">Uncharacterized protein</fullName>
    </submittedName>
</protein>
<comment type="caution">
    <text evidence="2">The sequence shown here is derived from an EMBL/GenBank/DDBJ whole genome shotgun (WGS) entry which is preliminary data.</text>
</comment>
<dbReference type="Proteomes" id="UP001523392">
    <property type="component" value="Unassembled WGS sequence"/>
</dbReference>
<feature type="compositionally biased region" description="Gly residues" evidence="1">
    <location>
        <begin position="1"/>
        <end position="10"/>
    </location>
</feature>
<proteinExistence type="predicted"/>